<evidence type="ECO:0008006" key="3">
    <source>
        <dbReference type="Google" id="ProtNLM"/>
    </source>
</evidence>
<keyword evidence="2" id="KW-1185">Reference proteome</keyword>
<dbReference type="EMBL" id="FOCG01000001">
    <property type="protein sequence ID" value="SEM61929.1"/>
    <property type="molecule type" value="Genomic_DNA"/>
</dbReference>
<accession>A0A1H7ZWP9</accession>
<protein>
    <recommendedName>
        <fullName evidence="3">FlgN protein</fullName>
    </recommendedName>
</protein>
<proteinExistence type="predicted"/>
<name>A0A1H7ZWP9_9FIRM</name>
<evidence type="ECO:0000313" key="2">
    <source>
        <dbReference type="Proteomes" id="UP000199158"/>
    </source>
</evidence>
<dbReference type="STRING" id="474960.SAMN05216180_0897"/>
<organism evidence="1 2">
    <name type="scientific">Hydrogenoanaerobacterium saccharovorans</name>
    <dbReference type="NCBI Taxonomy" id="474960"/>
    <lineage>
        <taxon>Bacteria</taxon>
        <taxon>Bacillati</taxon>
        <taxon>Bacillota</taxon>
        <taxon>Clostridia</taxon>
        <taxon>Eubacteriales</taxon>
        <taxon>Oscillospiraceae</taxon>
        <taxon>Hydrogenoanaerobacterium</taxon>
    </lineage>
</organism>
<dbReference type="RefSeq" id="WP_092752056.1">
    <property type="nucleotide sequence ID" value="NZ_FOCG01000001.1"/>
</dbReference>
<evidence type="ECO:0000313" key="1">
    <source>
        <dbReference type="EMBL" id="SEM61929.1"/>
    </source>
</evidence>
<dbReference type="Proteomes" id="UP000199158">
    <property type="component" value="Unassembled WGS sequence"/>
</dbReference>
<gene>
    <name evidence="1" type="ORF">SAMN05216180_0897</name>
</gene>
<reference evidence="1 2" key="1">
    <citation type="submission" date="2016-10" db="EMBL/GenBank/DDBJ databases">
        <authorList>
            <person name="de Groot N.N."/>
        </authorList>
    </citation>
    <scope>NUCLEOTIDE SEQUENCE [LARGE SCALE GENOMIC DNA]</scope>
    <source>
        <strain evidence="1 2">CGMCC 1.5070</strain>
    </source>
</reference>
<dbReference type="AlphaFoldDB" id="A0A1H7ZWP9"/>
<sequence length="155" mass="17933">MNEIKVTMDLLHQKKELFLSYEQTTNQMLDCDIEEMEIFFNRREELIEKIDAINAKIAQAAEQDTSSVLLQAIKNKCARNDLPEHLLCVFDLSQTVFSVINRISNIEPQIMARLMQSKTELENLIKSTNNTPKIAKYLNTVNPTYESGTFLNFKK</sequence>